<keyword evidence="3" id="KW-1185">Reference proteome</keyword>
<dbReference type="PANTHER" id="PTHR30137">
    <property type="entry name" value="LUCIFERASE-LIKE MONOOXYGENASE"/>
    <property type="match status" value="1"/>
</dbReference>
<dbReference type="Pfam" id="PF00296">
    <property type="entry name" value="Bac_luciferase"/>
    <property type="match status" value="1"/>
</dbReference>
<dbReference type="EMBL" id="PPCV01000001">
    <property type="protein sequence ID" value="RXW33703.1"/>
    <property type="molecule type" value="Genomic_DNA"/>
</dbReference>
<protein>
    <submittedName>
        <fullName evidence="2">LLM class flavin-dependent oxidoreductase</fullName>
    </submittedName>
</protein>
<dbReference type="RefSeq" id="WP_129457519.1">
    <property type="nucleotide sequence ID" value="NZ_PPCV01000001.1"/>
</dbReference>
<dbReference type="Proteomes" id="UP000290624">
    <property type="component" value="Unassembled WGS sequence"/>
</dbReference>
<dbReference type="PANTHER" id="PTHR30137:SF6">
    <property type="entry name" value="LUCIFERASE-LIKE MONOOXYGENASE"/>
    <property type="match status" value="1"/>
</dbReference>
<dbReference type="AlphaFoldDB" id="A0A4Q2EKH0"/>
<dbReference type="SUPFAM" id="SSF51679">
    <property type="entry name" value="Bacterial luciferase-like"/>
    <property type="match status" value="1"/>
</dbReference>
<feature type="domain" description="Luciferase-like" evidence="1">
    <location>
        <begin position="1"/>
        <end position="313"/>
    </location>
</feature>
<organism evidence="2 3">
    <name type="scientific">Propioniciclava flava</name>
    <dbReference type="NCBI Taxonomy" id="2072026"/>
    <lineage>
        <taxon>Bacteria</taxon>
        <taxon>Bacillati</taxon>
        <taxon>Actinomycetota</taxon>
        <taxon>Actinomycetes</taxon>
        <taxon>Propionibacteriales</taxon>
        <taxon>Propionibacteriaceae</taxon>
        <taxon>Propioniciclava</taxon>
    </lineage>
</organism>
<gene>
    <name evidence="2" type="ORF">C1706_02025</name>
</gene>
<dbReference type="GO" id="GO:0016705">
    <property type="term" value="F:oxidoreductase activity, acting on paired donors, with incorporation or reduction of molecular oxygen"/>
    <property type="evidence" value="ECO:0007669"/>
    <property type="project" value="InterPro"/>
</dbReference>
<reference evidence="2 3" key="1">
    <citation type="submission" date="2018-01" db="EMBL/GenBank/DDBJ databases">
        <title>Lactibacter flavus gen. nov., sp. nov., a novel bacterium of the family Propionibacteriaceae isolated from raw milk and dairy products.</title>
        <authorList>
            <person name="Wenning M."/>
            <person name="Breitenwieser F."/>
            <person name="Huptas C."/>
            <person name="von Neubeck M."/>
            <person name="Busse H.-J."/>
            <person name="Scherer S."/>
        </authorList>
    </citation>
    <scope>NUCLEOTIDE SEQUENCE [LARGE SCALE GENOMIC DNA]</scope>
    <source>
        <strain evidence="2 3">VG341</strain>
    </source>
</reference>
<accession>A0A4Q2EKH0</accession>
<evidence type="ECO:0000259" key="1">
    <source>
        <dbReference type="Pfam" id="PF00296"/>
    </source>
</evidence>
<dbReference type="OrthoDB" id="143323at2"/>
<evidence type="ECO:0000313" key="2">
    <source>
        <dbReference type="EMBL" id="RXW33703.1"/>
    </source>
</evidence>
<name>A0A4Q2EKH0_9ACTN</name>
<evidence type="ECO:0000313" key="3">
    <source>
        <dbReference type="Proteomes" id="UP000290624"/>
    </source>
</evidence>
<dbReference type="InterPro" id="IPR036661">
    <property type="entry name" value="Luciferase-like_sf"/>
</dbReference>
<dbReference type="InterPro" id="IPR011251">
    <property type="entry name" value="Luciferase-like_dom"/>
</dbReference>
<sequence length="357" mass="39437">MEFGVNFFPDVQPAEKSGKTYFEECLEVVRMLEPLGYTHARIVEHYFRSYGGYSPNPMLFLSAAAMCTEKLRLVTGAVLPAFNHPLKLAGEAGMLDALSDGRLEVGFARAFLPHKFERFGVDMDTSRDRFEEGVDAVVDLLENDSASLDGKFHSFPATTSLPRPTQMPRPPMWVAALSSPKSFRRAGERGFGVMANPIAPDSLRENIAEYRDAWRMAGHTGEGRVMLAFHMYCADDTETAVADATAPINGYLKSLVDAASEWVEGSTSDDYPGYDHMIASMAQDDCQSLMERSAALVGTPDDIVRQFSKFYEDCGGFDIASLQVNFSSLDPEKAKASLERFSREALPRLVTLGETEN</sequence>
<comment type="caution">
    <text evidence="2">The sequence shown here is derived from an EMBL/GenBank/DDBJ whole genome shotgun (WGS) entry which is preliminary data.</text>
</comment>
<dbReference type="Gene3D" id="3.20.20.30">
    <property type="entry name" value="Luciferase-like domain"/>
    <property type="match status" value="1"/>
</dbReference>
<dbReference type="CDD" id="cd00347">
    <property type="entry name" value="Flavin_utilizing_monoxygenases"/>
    <property type="match status" value="1"/>
</dbReference>
<dbReference type="InterPro" id="IPR050766">
    <property type="entry name" value="Bact_Lucif_Oxidored"/>
</dbReference>
<dbReference type="GO" id="GO:0005829">
    <property type="term" value="C:cytosol"/>
    <property type="evidence" value="ECO:0007669"/>
    <property type="project" value="TreeGrafter"/>
</dbReference>
<proteinExistence type="predicted"/>